<dbReference type="InterPro" id="IPR025924">
    <property type="entry name" value="YHYH_dom"/>
</dbReference>
<evidence type="ECO:0000256" key="1">
    <source>
        <dbReference type="SAM" id="MobiDB-lite"/>
    </source>
</evidence>
<evidence type="ECO:0000259" key="2">
    <source>
        <dbReference type="Pfam" id="PF14240"/>
    </source>
</evidence>
<proteinExistence type="predicted"/>
<name>A0A382IDF5_9ZZZZ</name>
<reference evidence="3" key="1">
    <citation type="submission" date="2018-05" db="EMBL/GenBank/DDBJ databases">
        <authorList>
            <person name="Lanie J.A."/>
            <person name="Ng W.-L."/>
            <person name="Kazmierczak K.M."/>
            <person name="Andrzejewski T.M."/>
            <person name="Davidsen T.M."/>
            <person name="Wayne K.J."/>
            <person name="Tettelin H."/>
            <person name="Glass J.I."/>
            <person name="Rusch D."/>
            <person name="Podicherti R."/>
            <person name="Tsui H.-C.T."/>
            <person name="Winkler M.E."/>
        </authorList>
    </citation>
    <scope>NUCLEOTIDE SEQUENCE</scope>
</reference>
<dbReference type="AlphaFoldDB" id="A0A382IDF5"/>
<feature type="region of interest" description="Disordered" evidence="1">
    <location>
        <begin position="22"/>
        <end position="47"/>
    </location>
</feature>
<accession>A0A382IDF5</accession>
<organism evidence="3">
    <name type="scientific">marine metagenome</name>
    <dbReference type="NCBI Taxonomy" id="408172"/>
    <lineage>
        <taxon>unclassified sequences</taxon>
        <taxon>metagenomes</taxon>
        <taxon>ecological metagenomes</taxon>
    </lineage>
</organism>
<dbReference type="PROSITE" id="PS51257">
    <property type="entry name" value="PROKAR_LIPOPROTEIN"/>
    <property type="match status" value="1"/>
</dbReference>
<dbReference type="Pfam" id="PF14240">
    <property type="entry name" value="YHYH"/>
    <property type="match status" value="1"/>
</dbReference>
<sequence>MRVLLLGLVSVFAVGLVACETASKSNTSSPPKQPNATAQNIDTPVSPTATIVVPNPNKSHKDINQQKMPTETLAPALIEGKDKTPNYLNSYSLNNDEFGTQVTVTVKGDTRMIISNALPDHATGYFPNAGNPNTISPQNVSHNYVTNPVWVGSATDVRITGVAINGVKFEPGTAERITCESGERFRIEGLQDVFNLGMDFNNAHVQPSGEYHYHGVSQLLVDAYASDDDLVHVGFAADGFLMYYSKSGRYKSSFALITAPRAGENCTASGPGGSRKVKVAGTTPDGTYTSDWTYRESSGDLDSCNGITIDGKYIYLITNGYPYVGRCLNGEVSEKA</sequence>
<gene>
    <name evidence="3" type="ORF">METZ01_LOCUS250500</name>
</gene>
<evidence type="ECO:0000313" key="3">
    <source>
        <dbReference type="EMBL" id="SVB97646.1"/>
    </source>
</evidence>
<protein>
    <recommendedName>
        <fullName evidence="2">YHYH domain-containing protein</fullName>
    </recommendedName>
</protein>
<dbReference type="EMBL" id="UINC01066686">
    <property type="protein sequence ID" value="SVB97646.1"/>
    <property type="molecule type" value="Genomic_DNA"/>
</dbReference>
<feature type="non-terminal residue" evidence="3">
    <location>
        <position position="336"/>
    </location>
</feature>
<feature type="domain" description="YHYH" evidence="2">
    <location>
        <begin position="156"/>
        <end position="330"/>
    </location>
</feature>